<dbReference type="Proteomes" id="UP001497444">
    <property type="component" value="Chromosome 18"/>
</dbReference>
<dbReference type="InterPro" id="IPR044618">
    <property type="entry name" value="NdhT-like"/>
</dbReference>
<feature type="compositionally biased region" description="Low complexity" evidence="1">
    <location>
        <begin position="56"/>
        <end position="69"/>
    </location>
</feature>
<protein>
    <recommendedName>
        <fullName evidence="3">J domain-containing protein</fullName>
    </recommendedName>
</protein>
<sequence length="256" mass="27886">MVIEQQGASVLVHHRCSLQNGRSTVENCTALIDSSGQRPDTRIHWGTSTEGWIGLEDSALPSSSSSSAASGGGGDDEGGGRNSSSGRRRPGVTDSLRGLLAAAPDSHYQYLGVSADAELEEIKAAYRRLSKEYHPDSTSLPLEVAAEKFLRLKKAYDVLSSEEERRLYDWQLAQMYSSVQGGRFIWPYEADRTQRGYGSRPPPTVRREPVNADTLGGRNMPLSGQAQTALAFDVFALFVSLLAILYASFFKQPPGQ</sequence>
<dbReference type="PROSITE" id="PS50076">
    <property type="entry name" value="DNAJ_2"/>
    <property type="match status" value="1"/>
</dbReference>
<keyword evidence="2" id="KW-0812">Transmembrane</keyword>
<dbReference type="CDD" id="cd06257">
    <property type="entry name" value="DnaJ"/>
    <property type="match status" value="1"/>
</dbReference>
<evidence type="ECO:0000259" key="3">
    <source>
        <dbReference type="PROSITE" id="PS50076"/>
    </source>
</evidence>
<feature type="transmembrane region" description="Helical" evidence="2">
    <location>
        <begin position="229"/>
        <end position="250"/>
    </location>
</feature>
<accession>A0ABP0WKF9</accession>
<keyword evidence="2" id="KW-1133">Transmembrane helix</keyword>
<name>A0ABP0WKF9_9BRYO</name>
<feature type="region of interest" description="Disordered" evidence="1">
    <location>
        <begin position="56"/>
        <end position="92"/>
    </location>
</feature>
<dbReference type="InterPro" id="IPR001623">
    <property type="entry name" value="DnaJ_domain"/>
</dbReference>
<keyword evidence="5" id="KW-1185">Reference proteome</keyword>
<proteinExistence type="predicted"/>
<reference evidence="4" key="1">
    <citation type="submission" date="2024-02" db="EMBL/GenBank/DDBJ databases">
        <authorList>
            <consortium name="ELIXIR-Norway"/>
            <consortium name="Elixir Norway"/>
        </authorList>
    </citation>
    <scope>NUCLEOTIDE SEQUENCE</scope>
</reference>
<dbReference type="PANTHER" id="PTHR45283">
    <property type="entry name" value="NAD(P)H-QUINONE OXIDOREDUCTASE SUBUNIT T, CHLOROPLASTIC"/>
    <property type="match status" value="1"/>
</dbReference>
<evidence type="ECO:0000256" key="2">
    <source>
        <dbReference type="SAM" id="Phobius"/>
    </source>
</evidence>
<evidence type="ECO:0000313" key="5">
    <source>
        <dbReference type="Proteomes" id="UP001497444"/>
    </source>
</evidence>
<dbReference type="PANTHER" id="PTHR45283:SF1">
    <property type="entry name" value="NAD(P)H-QUINONE OXIDOREDUCTASE SUBUNIT T, CHLOROPLASTIC"/>
    <property type="match status" value="1"/>
</dbReference>
<dbReference type="Pfam" id="PF00226">
    <property type="entry name" value="DnaJ"/>
    <property type="match status" value="1"/>
</dbReference>
<dbReference type="Gene3D" id="1.10.287.110">
    <property type="entry name" value="DnaJ domain"/>
    <property type="match status" value="1"/>
</dbReference>
<dbReference type="InterPro" id="IPR036869">
    <property type="entry name" value="J_dom_sf"/>
</dbReference>
<gene>
    <name evidence="4" type="ORF">CSSPJE1EN1_LOCUS11350</name>
</gene>
<evidence type="ECO:0000256" key="1">
    <source>
        <dbReference type="SAM" id="MobiDB-lite"/>
    </source>
</evidence>
<feature type="domain" description="J" evidence="3">
    <location>
        <begin position="106"/>
        <end position="172"/>
    </location>
</feature>
<organism evidence="4 5">
    <name type="scientific">Sphagnum jensenii</name>
    <dbReference type="NCBI Taxonomy" id="128206"/>
    <lineage>
        <taxon>Eukaryota</taxon>
        <taxon>Viridiplantae</taxon>
        <taxon>Streptophyta</taxon>
        <taxon>Embryophyta</taxon>
        <taxon>Bryophyta</taxon>
        <taxon>Sphagnophytina</taxon>
        <taxon>Sphagnopsida</taxon>
        <taxon>Sphagnales</taxon>
        <taxon>Sphagnaceae</taxon>
        <taxon>Sphagnum</taxon>
    </lineage>
</organism>
<evidence type="ECO:0000313" key="4">
    <source>
        <dbReference type="EMBL" id="CAK9265872.1"/>
    </source>
</evidence>
<dbReference type="SUPFAM" id="SSF46565">
    <property type="entry name" value="Chaperone J-domain"/>
    <property type="match status" value="1"/>
</dbReference>
<dbReference type="PRINTS" id="PR00625">
    <property type="entry name" value="JDOMAIN"/>
</dbReference>
<dbReference type="EMBL" id="OZ020113">
    <property type="protein sequence ID" value="CAK9265872.1"/>
    <property type="molecule type" value="Genomic_DNA"/>
</dbReference>
<dbReference type="SMART" id="SM00271">
    <property type="entry name" value="DnaJ"/>
    <property type="match status" value="1"/>
</dbReference>
<keyword evidence="2" id="KW-0472">Membrane</keyword>